<keyword evidence="1" id="KW-0812">Transmembrane</keyword>
<dbReference type="Proteomes" id="UP000593765">
    <property type="component" value="Chromosome"/>
</dbReference>
<accession>A0A7M2X2H8</accession>
<evidence type="ECO:0000313" key="3">
    <source>
        <dbReference type="Proteomes" id="UP000593765"/>
    </source>
</evidence>
<dbReference type="KEGG" id="hbs:IPV69_11675"/>
<evidence type="ECO:0000313" key="2">
    <source>
        <dbReference type="EMBL" id="QOV91967.1"/>
    </source>
</evidence>
<keyword evidence="1" id="KW-1133">Transmembrane helix</keyword>
<keyword evidence="1" id="KW-0472">Membrane</keyword>
<feature type="transmembrane region" description="Helical" evidence="1">
    <location>
        <begin position="180"/>
        <end position="207"/>
    </location>
</feature>
<protein>
    <submittedName>
        <fullName evidence="2">Uncharacterized protein</fullName>
    </submittedName>
</protein>
<feature type="transmembrane region" description="Helical" evidence="1">
    <location>
        <begin position="103"/>
        <end position="127"/>
    </location>
</feature>
<keyword evidence="3" id="KW-1185">Reference proteome</keyword>
<dbReference type="RefSeq" id="WP_206295289.1">
    <property type="nucleotide sequence ID" value="NZ_CP063458.1"/>
</dbReference>
<sequence length="370" mass="38233">MPEGTTTIRCPYCGYPYPMSKLQLDVYIGRSMGCMNCGKSFPVVAPPPPPPPQDDLLQAGSELVEARRQAAIAAGESAALPPEVDIGRSPAAATQEVSAPGGLLAVLPIAAGALFMALAAVAAVIGYSGSSDNAIKAVSRSQTPMTLLWISYIVAAVGLVAGSIHLARTRGLRRQPGRRVRLGVAATGTIVCLTEFVLASLLALMVLPRLNEGLAEVHRAACQTNLQTIGYALIASASDRSDGRFPDSLGDLIGTGGLQADVVVCPSGGHAAAPIDLPQAEKARLVAAGQHLTYVYLGKGLAMRSAGGRRVSTHTVLAYEPPGLHGDPEGFHVLFADGAVVFATKERATKLIAELKAGQNPPPTAQAVKP</sequence>
<dbReference type="EMBL" id="CP063458">
    <property type="protein sequence ID" value="QOV91967.1"/>
    <property type="molecule type" value="Genomic_DNA"/>
</dbReference>
<proteinExistence type="predicted"/>
<name>A0A7M2X2H8_9BACT</name>
<organism evidence="2 3">
    <name type="scientific">Humisphaera borealis</name>
    <dbReference type="NCBI Taxonomy" id="2807512"/>
    <lineage>
        <taxon>Bacteria</taxon>
        <taxon>Pseudomonadati</taxon>
        <taxon>Planctomycetota</taxon>
        <taxon>Phycisphaerae</taxon>
        <taxon>Tepidisphaerales</taxon>
        <taxon>Tepidisphaeraceae</taxon>
        <taxon>Humisphaera</taxon>
    </lineage>
</organism>
<feature type="transmembrane region" description="Helical" evidence="1">
    <location>
        <begin position="147"/>
        <end position="168"/>
    </location>
</feature>
<evidence type="ECO:0000256" key="1">
    <source>
        <dbReference type="SAM" id="Phobius"/>
    </source>
</evidence>
<reference evidence="2 3" key="1">
    <citation type="submission" date="2020-10" db="EMBL/GenBank/DDBJ databases">
        <title>Wide distribution of Phycisphaera-like planctomycetes from WD2101 soil group in peatlands and genome analysis of the first cultivated representative.</title>
        <authorList>
            <person name="Dedysh S.N."/>
            <person name="Beletsky A.V."/>
            <person name="Ivanova A."/>
            <person name="Kulichevskaya I.S."/>
            <person name="Suzina N.E."/>
            <person name="Philippov D.A."/>
            <person name="Rakitin A.L."/>
            <person name="Mardanov A.V."/>
            <person name="Ravin N.V."/>
        </authorList>
    </citation>
    <scope>NUCLEOTIDE SEQUENCE [LARGE SCALE GENOMIC DNA]</scope>
    <source>
        <strain evidence="2 3">M1803</strain>
    </source>
</reference>
<gene>
    <name evidence="2" type="ORF">IPV69_11675</name>
</gene>
<dbReference type="AlphaFoldDB" id="A0A7M2X2H8"/>